<accession>A0A2W4WBS1</accession>
<keyword evidence="1" id="KW-0472">Membrane</keyword>
<dbReference type="Proteomes" id="UP000249081">
    <property type="component" value="Unassembled WGS sequence"/>
</dbReference>
<evidence type="ECO:0000256" key="1">
    <source>
        <dbReference type="SAM" id="Phobius"/>
    </source>
</evidence>
<keyword evidence="3" id="KW-0378">Hydrolase</keyword>
<proteinExistence type="predicted"/>
<gene>
    <name evidence="3" type="ORF">DCF17_08505</name>
</gene>
<evidence type="ECO:0000313" key="4">
    <source>
        <dbReference type="Proteomes" id="UP000249081"/>
    </source>
</evidence>
<dbReference type="EMBL" id="QBMN01000046">
    <property type="protein sequence ID" value="PZO42513.1"/>
    <property type="molecule type" value="Genomic_DNA"/>
</dbReference>
<evidence type="ECO:0000313" key="3">
    <source>
        <dbReference type="EMBL" id="PZO42513.1"/>
    </source>
</evidence>
<dbReference type="AlphaFoldDB" id="A0A2W4WBS1"/>
<keyword evidence="1" id="KW-1133">Transmembrane helix</keyword>
<dbReference type="SUPFAM" id="SSF53474">
    <property type="entry name" value="alpha/beta-Hydrolases"/>
    <property type="match status" value="1"/>
</dbReference>
<organism evidence="3 4">
    <name type="scientific">Shackletoniella antarctica</name>
    <dbReference type="NCBI Taxonomy" id="268115"/>
    <lineage>
        <taxon>Bacteria</taxon>
        <taxon>Bacillati</taxon>
        <taxon>Cyanobacteriota</taxon>
        <taxon>Cyanophyceae</taxon>
        <taxon>Oculatellales</taxon>
        <taxon>Oculatellaceae</taxon>
        <taxon>Shackletoniella</taxon>
    </lineage>
</organism>
<reference evidence="4" key="1">
    <citation type="submission" date="2018-04" db="EMBL/GenBank/DDBJ databases">
        <authorList>
            <person name="Cornet L."/>
        </authorList>
    </citation>
    <scope>NUCLEOTIDE SEQUENCE [LARGE SCALE GENOMIC DNA]</scope>
</reference>
<dbReference type="GO" id="GO:0016787">
    <property type="term" value="F:hydrolase activity"/>
    <property type="evidence" value="ECO:0007669"/>
    <property type="project" value="UniProtKB-KW"/>
</dbReference>
<dbReference type="Pfam" id="PF12146">
    <property type="entry name" value="Hydrolase_4"/>
    <property type="match status" value="1"/>
</dbReference>
<name>A0A2W4WBS1_9CYAN</name>
<comment type="caution">
    <text evidence="3">The sequence shown here is derived from an EMBL/GenBank/DDBJ whole genome shotgun (WGS) entry which is preliminary data.</text>
</comment>
<evidence type="ECO:0000259" key="2">
    <source>
        <dbReference type="Pfam" id="PF12146"/>
    </source>
</evidence>
<keyword evidence="1" id="KW-0812">Transmembrane</keyword>
<dbReference type="PANTHER" id="PTHR12277:SF81">
    <property type="entry name" value="PROTEIN ABHD13"/>
    <property type="match status" value="1"/>
</dbReference>
<feature type="domain" description="Serine aminopeptidase S33" evidence="2">
    <location>
        <begin position="76"/>
        <end position="181"/>
    </location>
</feature>
<dbReference type="InterPro" id="IPR022742">
    <property type="entry name" value="Hydrolase_4"/>
</dbReference>
<reference evidence="3 4" key="2">
    <citation type="submission" date="2018-06" db="EMBL/GenBank/DDBJ databases">
        <title>Metagenomic assembly of (sub)arctic Cyanobacteria and their associated microbiome from non-axenic cultures.</title>
        <authorList>
            <person name="Baurain D."/>
        </authorList>
    </citation>
    <scope>NUCLEOTIDE SEQUENCE [LARGE SCALE GENOMIC DNA]</scope>
    <source>
        <strain evidence="3">ULC041bin1</strain>
    </source>
</reference>
<dbReference type="InterPro" id="IPR029058">
    <property type="entry name" value="AB_hydrolase_fold"/>
</dbReference>
<protein>
    <submittedName>
        <fullName evidence="3">Alpha/beta hydrolase</fullName>
    </submittedName>
</protein>
<feature type="transmembrane region" description="Helical" evidence="1">
    <location>
        <begin position="20"/>
        <end position="38"/>
    </location>
</feature>
<dbReference type="PANTHER" id="PTHR12277">
    <property type="entry name" value="ALPHA/BETA HYDROLASE DOMAIN-CONTAINING PROTEIN"/>
    <property type="match status" value="1"/>
</dbReference>
<sequence length="274" mass="30387">MPQTPLRRWLIGEISWRRLARSVVFIYAVFALLVFFRADSMIFLPPPASYSDTEAILKVPVTADQDISAIYLANAEADYVLLYIHGNAEDLGDIRPVLERLYAWGFGVFAYDYRGYGTSDGSPSEANAYEEVIAAYTYLIEQLGIPPERIIVYGRSVGGGPATALAANYAVAGLILESSFTSAFRVIAPFPVLPFDKFPNLDNLREVQAPVLVLHGEADATIPIDHGRALYEAAPDPKLSLWVSEAEHNDFTWVAGDRHREALLELQQLIEAHQ</sequence>
<dbReference type="Gene3D" id="3.40.50.1820">
    <property type="entry name" value="alpha/beta hydrolase"/>
    <property type="match status" value="1"/>
</dbReference>